<evidence type="ECO:0000256" key="1">
    <source>
        <dbReference type="SAM" id="Phobius"/>
    </source>
</evidence>
<dbReference type="Gramene" id="RZC66840">
    <property type="protein sequence ID" value="RZC66840"/>
    <property type="gene ID" value="C5167_010535"/>
</dbReference>
<organism evidence="2 3">
    <name type="scientific">Papaver somniferum</name>
    <name type="common">Opium poppy</name>
    <dbReference type="NCBI Taxonomy" id="3469"/>
    <lineage>
        <taxon>Eukaryota</taxon>
        <taxon>Viridiplantae</taxon>
        <taxon>Streptophyta</taxon>
        <taxon>Embryophyta</taxon>
        <taxon>Tracheophyta</taxon>
        <taxon>Spermatophyta</taxon>
        <taxon>Magnoliopsida</taxon>
        <taxon>Ranunculales</taxon>
        <taxon>Papaveraceae</taxon>
        <taxon>Papaveroideae</taxon>
        <taxon>Papaver</taxon>
    </lineage>
</organism>
<dbReference type="EMBL" id="CM010720">
    <property type="protein sequence ID" value="RZC66840.1"/>
    <property type="molecule type" value="Genomic_DNA"/>
</dbReference>
<name>A0A4Y7K3C5_PAPSO</name>
<keyword evidence="1" id="KW-0472">Membrane</keyword>
<feature type="transmembrane region" description="Helical" evidence="1">
    <location>
        <begin position="12"/>
        <end position="31"/>
    </location>
</feature>
<keyword evidence="3" id="KW-1185">Reference proteome</keyword>
<keyword evidence="1" id="KW-0812">Transmembrane</keyword>
<proteinExistence type="predicted"/>
<evidence type="ECO:0000313" key="2">
    <source>
        <dbReference type="EMBL" id="RZC66840.1"/>
    </source>
</evidence>
<sequence length="61" mass="6980">MNLLPSNLYLDQIKAILFFCVAFLCVCFSFVLGESFFWLGVCLVCGQLLNFSSCFFSLFFL</sequence>
<reference evidence="2 3" key="1">
    <citation type="journal article" date="2018" name="Science">
        <title>The opium poppy genome and morphinan production.</title>
        <authorList>
            <person name="Guo L."/>
            <person name="Winzer T."/>
            <person name="Yang X."/>
            <person name="Li Y."/>
            <person name="Ning Z."/>
            <person name="He Z."/>
            <person name="Teodor R."/>
            <person name="Lu Y."/>
            <person name="Bowser T.A."/>
            <person name="Graham I.A."/>
            <person name="Ye K."/>
        </authorList>
    </citation>
    <scope>NUCLEOTIDE SEQUENCE [LARGE SCALE GENOMIC DNA]</scope>
    <source>
        <strain evidence="3">cv. HN1</strain>
        <tissue evidence="2">Leaves</tissue>
    </source>
</reference>
<dbReference type="Proteomes" id="UP000316621">
    <property type="component" value="Chromosome 6"/>
</dbReference>
<evidence type="ECO:0000313" key="3">
    <source>
        <dbReference type="Proteomes" id="UP000316621"/>
    </source>
</evidence>
<gene>
    <name evidence="2" type="ORF">C5167_010535</name>
</gene>
<keyword evidence="1" id="KW-1133">Transmembrane helix</keyword>
<dbReference type="AlphaFoldDB" id="A0A4Y7K3C5"/>
<protein>
    <submittedName>
        <fullName evidence="2">Uncharacterized protein</fullName>
    </submittedName>
</protein>
<accession>A0A4Y7K3C5</accession>
<feature type="transmembrane region" description="Helical" evidence="1">
    <location>
        <begin position="37"/>
        <end position="60"/>
    </location>
</feature>